<dbReference type="EMBL" id="UZWE01000050">
    <property type="protein sequence ID" value="VDS10068.1"/>
    <property type="molecule type" value="Genomic_DNA"/>
</dbReference>
<gene>
    <name evidence="2" type="ORF">PARHAE_03279</name>
</gene>
<keyword evidence="1" id="KW-0175">Coiled coil</keyword>
<dbReference type="RefSeq" id="WP_126155674.1">
    <property type="nucleotide sequence ID" value="NZ_UZWE01000050.1"/>
</dbReference>
<protein>
    <submittedName>
        <fullName evidence="2">Uncharacterized protein</fullName>
    </submittedName>
</protein>
<sequence>MHADTTNRITPEENWRLFCRDLRIKLPEKREADWAFRIKISRAEYDRRAKAGLLKPGMSYLIDEEPQPAFSRFKGWLRHRSLDRQIRSAEDNREHAKAMLVIAEDQLQHARDHYDQADWDLLKARQDMAENAGTFPIF</sequence>
<accession>A0A447IRF8</accession>
<proteinExistence type="predicted"/>
<evidence type="ECO:0000313" key="2">
    <source>
        <dbReference type="EMBL" id="VDS10068.1"/>
    </source>
</evidence>
<dbReference type="AlphaFoldDB" id="A0A447IRF8"/>
<keyword evidence="3" id="KW-1185">Reference proteome</keyword>
<evidence type="ECO:0000313" key="3">
    <source>
        <dbReference type="Proteomes" id="UP000270743"/>
    </source>
</evidence>
<feature type="coiled-coil region" evidence="1">
    <location>
        <begin position="79"/>
        <end position="106"/>
    </location>
</feature>
<evidence type="ECO:0000256" key="1">
    <source>
        <dbReference type="SAM" id="Coils"/>
    </source>
</evidence>
<dbReference type="Proteomes" id="UP000270743">
    <property type="component" value="Unassembled WGS sequence"/>
</dbReference>
<reference evidence="2 3" key="1">
    <citation type="submission" date="2018-12" db="EMBL/GenBank/DDBJ databases">
        <authorList>
            <person name="Criscuolo A."/>
        </authorList>
    </citation>
    <scope>NUCLEOTIDE SEQUENCE [LARGE SCALE GENOMIC DNA]</scope>
    <source>
        <strain evidence="2">ACIP1116241</strain>
    </source>
</reference>
<organism evidence="2 3">
    <name type="scientific">Paracoccus haematequi</name>
    <dbReference type="NCBI Taxonomy" id="2491866"/>
    <lineage>
        <taxon>Bacteria</taxon>
        <taxon>Pseudomonadati</taxon>
        <taxon>Pseudomonadota</taxon>
        <taxon>Alphaproteobacteria</taxon>
        <taxon>Rhodobacterales</taxon>
        <taxon>Paracoccaceae</taxon>
        <taxon>Paracoccus</taxon>
    </lineage>
</organism>
<name>A0A447IRF8_9RHOB</name>